<dbReference type="RefSeq" id="WP_380861477.1">
    <property type="nucleotide sequence ID" value="NZ_JBHRXV010000010.1"/>
</dbReference>
<evidence type="ECO:0000313" key="4">
    <source>
        <dbReference type="Proteomes" id="UP001595615"/>
    </source>
</evidence>
<feature type="domain" description="GmrSD restriction endonucleases N-terminal" evidence="1">
    <location>
        <begin position="8"/>
        <end position="246"/>
    </location>
</feature>
<dbReference type="InterPro" id="IPR004919">
    <property type="entry name" value="GmrSD_N"/>
</dbReference>
<proteinExistence type="predicted"/>
<evidence type="ECO:0000313" key="3">
    <source>
        <dbReference type="EMBL" id="MFC3713209.1"/>
    </source>
</evidence>
<dbReference type="EMBL" id="JBHRXV010000010">
    <property type="protein sequence ID" value="MFC3713209.1"/>
    <property type="molecule type" value="Genomic_DNA"/>
</dbReference>
<dbReference type="Pfam" id="PF03235">
    <property type="entry name" value="GmrSD_N"/>
    <property type="match status" value="1"/>
</dbReference>
<evidence type="ECO:0000259" key="1">
    <source>
        <dbReference type="Pfam" id="PF03235"/>
    </source>
</evidence>
<organism evidence="3 4">
    <name type="scientific">Sphingoaurantiacus capsulatus</name>
    <dbReference type="NCBI Taxonomy" id="1771310"/>
    <lineage>
        <taxon>Bacteria</taxon>
        <taxon>Pseudomonadati</taxon>
        <taxon>Pseudomonadota</taxon>
        <taxon>Alphaproteobacteria</taxon>
        <taxon>Sphingomonadales</taxon>
        <taxon>Sphingosinicellaceae</taxon>
        <taxon>Sphingoaurantiacus</taxon>
    </lineage>
</organism>
<dbReference type="PANTHER" id="PTHR35149">
    <property type="entry name" value="SLL5132 PROTEIN"/>
    <property type="match status" value="1"/>
</dbReference>
<gene>
    <name evidence="3" type="ORF">ACFOMD_11535</name>
</gene>
<sequence length="616" mass="69117">MQPSYSSIGQIFSAQTRYTVPLFQRPYVWSKEEQWQPLWDDVRELADRVLSPRPHKPVAGHFLGTVVLEQINTSSIAMPQRRVIDGQQRLTTLQLLLKAAEHALHEVSLTASPDSAKSIELAAGQTSQLSRNHYAQQPEEAYKVWPTNDDRTAFKAVMDSEPAAGVGSEQSRMADAYRFFRDAILGWLGQQDVAQRALAFAAALKDHLRLIVLDLDESDEPQAIFETLNAHGTPLLPADLIKNWLLWQAGKQELDADPLYQTCWSQFDREHLYWRKTIGTGHAARPRVDTFLQNWLTVMTGEQIPVKHLYDRFLAYANALADKNEDQRLDVAALMGSVHEHAAYYRIVDAPDGDAALAATLRRLNRLDFVVFRPVLMALFARVDDVATGAKAIESFLVRRMVCERQTRGYGALALELVRAVNDVPGDVSAVPQLITVLGDAAGGWPDDDAFQRDWRSRRFYGLFRRDRVAMILQALEEHYQQDVSKTEPLLTFDFAKLQIEHIMPQSWAAHWPLAEAGDPLLRDDRVQNIGNLTLVSEKLNPSLSNGPWHVEGSVNCKSAQLAKHSALRLNKLLLDGQSGGWTEQDIEGRADSLFAGARSVWPQASTLKPAALPEI</sequence>
<reference evidence="4" key="1">
    <citation type="journal article" date="2019" name="Int. J. Syst. Evol. Microbiol.">
        <title>The Global Catalogue of Microorganisms (GCM) 10K type strain sequencing project: providing services to taxonomists for standard genome sequencing and annotation.</title>
        <authorList>
            <consortium name="The Broad Institute Genomics Platform"/>
            <consortium name="The Broad Institute Genome Sequencing Center for Infectious Disease"/>
            <person name="Wu L."/>
            <person name="Ma J."/>
        </authorList>
    </citation>
    <scope>NUCLEOTIDE SEQUENCE [LARGE SCALE GENOMIC DNA]</scope>
    <source>
        <strain evidence="4">KCTC 42644</strain>
    </source>
</reference>
<evidence type="ECO:0000259" key="2">
    <source>
        <dbReference type="Pfam" id="PF07510"/>
    </source>
</evidence>
<name>A0ABV7XAS7_9SPHN</name>
<dbReference type="Pfam" id="PF07510">
    <property type="entry name" value="GmrSD_C"/>
    <property type="match status" value="1"/>
</dbReference>
<feature type="domain" description="GmrSD restriction endonucleases C-terminal" evidence="2">
    <location>
        <begin position="445"/>
        <end position="595"/>
    </location>
</feature>
<keyword evidence="4" id="KW-1185">Reference proteome</keyword>
<dbReference type="InterPro" id="IPR011089">
    <property type="entry name" value="GmrSD_C"/>
</dbReference>
<comment type="caution">
    <text evidence="3">The sequence shown here is derived from an EMBL/GenBank/DDBJ whole genome shotgun (WGS) entry which is preliminary data.</text>
</comment>
<dbReference type="Proteomes" id="UP001595615">
    <property type="component" value="Unassembled WGS sequence"/>
</dbReference>
<protein>
    <submittedName>
        <fullName evidence="3">DUF262 domain-containing protein</fullName>
    </submittedName>
</protein>
<dbReference type="PANTHER" id="PTHR35149:SF1">
    <property type="entry name" value="DUF5655 DOMAIN-CONTAINING PROTEIN"/>
    <property type="match status" value="1"/>
</dbReference>
<accession>A0ABV7XAS7</accession>